<evidence type="ECO:0000256" key="1">
    <source>
        <dbReference type="SAM" id="MobiDB-lite"/>
    </source>
</evidence>
<evidence type="ECO:0008006" key="4">
    <source>
        <dbReference type="Google" id="ProtNLM"/>
    </source>
</evidence>
<dbReference type="PANTHER" id="PTHR40020:SF1">
    <property type="entry name" value="CYTOCHROME C OXIDASE ASSEMBLY FACTOR 2"/>
    <property type="match status" value="1"/>
</dbReference>
<name>A0A6A6GQS8_9PEZI</name>
<dbReference type="GO" id="GO:0005759">
    <property type="term" value="C:mitochondrial matrix"/>
    <property type="evidence" value="ECO:0007669"/>
    <property type="project" value="TreeGrafter"/>
</dbReference>
<feature type="compositionally biased region" description="Basic and acidic residues" evidence="1">
    <location>
        <begin position="62"/>
        <end position="80"/>
    </location>
</feature>
<gene>
    <name evidence="2" type="ORF">BDZ85DRAFT_11828</name>
</gene>
<sequence length="123" mass="13734">MPPYLHPRSRSTSTLFTGCLAVSFLVVGMPHLLPCPVDRRQFTENGEVVPKRKRKLPPPQAESHDTEKQSEDAASKRECPVPKPRGFVGQLLGFKQEHERGTMEVVVKPLSARTKKTESQDGT</sequence>
<evidence type="ECO:0000313" key="3">
    <source>
        <dbReference type="Proteomes" id="UP000799538"/>
    </source>
</evidence>
<evidence type="ECO:0000313" key="2">
    <source>
        <dbReference type="EMBL" id="KAF2228092.1"/>
    </source>
</evidence>
<dbReference type="OrthoDB" id="5410040at2759"/>
<reference evidence="3" key="1">
    <citation type="journal article" date="2020" name="Stud. Mycol.">
        <title>101 Dothideomycetes genomes: A test case for predicting lifestyles and emergence of pathogens.</title>
        <authorList>
            <person name="Haridas S."/>
            <person name="Albert R."/>
            <person name="Binder M."/>
            <person name="Bloem J."/>
            <person name="LaButti K."/>
            <person name="Salamov A."/>
            <person name="Andreopoulos B."/>
            <person name="Baker S."/>
            <person name="Barry K."/>
            <person name="Bills G."/>
            <person name="Bluhm B."/>
            <person name="Cannon C."/>
            <person name="Castanera R."/>
            <person name="Culley D."/>
            <person name="Daum C."/>
            <person name="Ezra D."/>
            <person name="Gonzalez J."/>
            <person name="Henrissat B."/>
            <person name="Kuo A."/>
            <person name="Liang C."/>
            <person name="Lipzen A."/>
            <person name="Lutzoni F."/>
            <person name="Magnuson J."/>
            <person name="Mondo S."/>
            <person name="Nolan M."/>
            <person name="Ohm R."/>
            <person name="Pangilinan J."/>
            <person name="Park H.-J."/>
            <person name="Ramirez L."/>
            <person name="Alfaro M."/>
            <person name="Sun H."/>
            <person name="Tritt A."/>
            <person name="Yoshinaga Y."/>
            <person name="Zwiers L.-H."/>
            <person name="Turgeon B."/>
            <person name="Goodwin S."/>
            <person name="Spatafora J."/>
            <person name="Crous P."/>
            <person name="Grigoriev I."/>
        </authorList>
    </citation>
    <scope>NUCLEOTIDE SEQUENCE [LARGE SCALE GENOMIC DNA]</scope>
    <source>
        <strain evidence="3">CECT 20119</strain>
    </source>
</reference>
<feature type="region of interest" description="Disordered" evidence="1">
    <location>
        <begin position="100"/>
        <end position="123"/>
    </location>
</feature>
<proteinExistence type="predicted"/>
<organism evidence="2 3">
    <name type="scientific">Elsinoe ampelina</name>
    <dbReference type="NCBI Taxonomy" id="302913"/>
    <lineage>
        <taxon>Eukaryota</taxon>
        <taxon>Fungi</taxon>
        <taxon>Dikarya</taxon>
        <taxon>Ascomycota</taxon>
        <taxon>Pezizomycotina</taxon>
        <taxon>Dothideomycetes</taxon>
        <taxon>Dothideomycetidae</taxon>
        <taxon>Myriangiales</taxon>
        <taxon>Elsinoaceae</taxon>
        <taxon>Elsinoe</taxon>
    </lineage>
</organism>
<protein>
    <recommendedName>
        <fullName evidence="4">Alpha-1,3-mannosyltransferase</fullName>
    </recommendedName>
</protein>
<accession>A0A6A6GQS8</accession>
<dbReference type="Proteomes" id="UP000799538">
    <property type="component" value="Unassembled WGS sequence"/>
</dbReference>
<dbReference type="AlphaFoldDB" id="A0A6A6GQS8"/>
<dbReference type="GO" id="GO:0033617">
    <property type="term" value="P:mitochondrial respiratory chain complex IV assembly"/>
    <property type="evidence" value="ECO:0007669"/>
    <property type="project" value="TreeGrafter"/>
</dbReference>
<feature type="region of interest" description="Disordered" evidence="1">
    <location>
        <begin position="38"/>
        <end position="84"/>
    </location>
</feature>
<dbReference type="EMBL" id="ML992501">
    <property type="protein sequence ID" value="KAF2228092.1"/>
    <property type="molecule type" value="Genomic_DNA"/>
</dbReference>
<keyword evidence="3" id="KW-1185">Reference proteome</keyword>
<dbReference type="PANTHER" id="PTHR40020">
    <property type="entry name" value="CYTOCHROME C OXIDASE ASSEMBLY FACTOR 2"/>
    <property type="match status" value="1"/>
</dbReference>